<comment type="caution">
    <text evidence="1">The sequence shown here is derived from an EMBL/GenBank/DDBJ whole genome shotgun (WGS) entry which is preliminary data.</text>
</comment>
<protein>
    <submittedName>
        <fullName evidence="1">Uncharacterized protein</fullName>
    </submittedName>
</protein>
<organism evidence="1 2">
    <name type="scientific">Lichtheimia ornata</name>
    <dbReference type="NCBI Taxonomy" id="688661"/>
    <lineage>
        <taxon>Eukaryota</taxon>
        <taxon>Fungi</taxon>
        <taxon>Fungi incertae sedis</taxon>
        <taxon>Mucoromycota</taxon>
        <taxon>Mucoromycotina</taxon>
        <taxon>Mucoromycetes</taxon>
        <taxon>Mucorales</taxon>
        <taxon>Lichtheimiaceae</taxon>
        <taxon>Lichtheimia</taxon>
    </lineage>
</organism>
<proteinExistence type="predicted"/>
<accession>A0AAD7UT58</accession>
<dbReference type="EMBL" id="JARTCD010000095">
    <property type="protein sequence ID" value="KAJ8652750.1"/>
    <property type="molecule type" value="Genomic_DNA"/>
</dbReference>
<evidence type="ECO:0000313" key="1">
    <source>
        <dbReference type="EMBL" id="KAJ8652750.1"/>
    </source>
</evidence>
<keyword evidence="2" id="KW-1185">Reference proteome</keyword>
<dbReference type="Proteomes" id="UP001234581">
    <property type="component" value="Unassembled WGS sequence"/>
</dbReference>
<dbReference type="RefSeq" id="XP_058337664.1">
    <property type="nucleotide sequence ID" value="XM_058491596.1"/>
</dbReference>
<sequence>MAAWMIPPAAAGDVFLVKSKQEGEAKCKEFGNEYGYYALYRDGPKGNDIHYSCGYRHETKTKLNRSNKCDPKHIDSYAYLQGTDFHYSCEDGKLMLMDCRLDDSDNAAGEVRSPLYNIQCKPAPGYQ</sequence>
<evidence type="ECO:0000313" key="2">
    <source>
        <dbReference type="Proteomes" id="UP001234581"/>
    </source>
</evidence>
<gene>
    <name evidence="1" type="ORF">O0I10_011632</name>
</gene>
<dbReference type="GeneID" id="83219032"/>
<dbReference type="AlphaFoldDB" id="A0AAD7UT58"/>
<reference evidence="1 2" key="1">
    <citation type="submission" date="2023-03" db="EMBL/GenBank/DDBJ databases">
        <title>Genome sequence of Lichtheimia ornata CBS 291.66.</title>
        <authorList>
            <person name="Mohabir J.T."/>
            <person name="Shea T.P."/>
            <person name="Kurbessoian T."/>
            <person name="Berby B."/>
            <person name="Fontaine J."/>
            <person name="Livny J."/>
            <person name="Gnirke A."/>
            <person name="Stajich J.E."/>
            <person name="Cuomo C.A."/>
        </authorList>
    </citation>
    <scope>NUCLEOTIDE SEQUENCE [LARGE SCALE GENOMIC DNA]</scope>
    <source>
        <strain evidence="1">CBS 291.66</strain>
    </source>
</reference>
<name>A0AAD7UT58_9FUNG</name>